<dbReference type="Proteomes" id="UP000324832">
    <property type="component" value="Unassembled WGS sequence"/>
</dbReference>
<organism evidence="2 3">
    <name type="scientific">Leptidea sinapis</name>
    <dbReference type="NCBI Taxonomy" id="189913"/>
    <lineage>
        <taxon>Eukaryota</taxon>
        <taxon>Metazoa</taxon>
        <taxon>Ecdysozoa</taxon>
        <taxon>Arthropoda</taxon>
        <taxon>Hexapoda</taxon>
        <taxon>Insecta</taxon>
        <taxon>Pterygota</taxon>
        <taxon>Neoptera</taxon>
        <taxon>Endopterygota</taxon>
        <taxon>Lepidoptera</taxon>
        <taxon>Glossata</taxon>
        <taxon>Ditrysia</taxon>
        <taxon>Papilionoidea</taxon>
        <taxon>Pieridae</taxon>
        <taxon>Dismorphiinae</taxon>
        <taxon>Leptidea</taxon>
    </lineage>
</organism>
<keyword evidence="3" id="KW-1185">Reference proteome</keyword>
<dbReference type="EMBL" id="FZQP02002173">
    <property type="protein sequence ID" value="VVC94956.1"/>
    <property type="molecule type" value="Genomic_DNA"/>
</dbReference>
<feature type="compositionally biased region" description="Acidic residues" evidence="1">
    <location>
        <begin position="1"/>
        <end position="10"/>
    </location>
</feature>
<accession>A0A5E4QD93</accession>
<reference evidence="2 3" key="1">
    <citation type="submission" date="2017-07" db="EMBL/GenBank/DDBJ databases">
        <authorList>
            <person name="Talla V."/>
            <person name="Backstrom N."/>
        </authorList>
    </citation>
    <scope>NUCLEOTIDE SEQUENCE [LARGE SCALE GENOMIC DNA]</scope>
</reference>
<sequence>MQSIEQEDAGGDAPQHDIDDFTAAFTMIRNEPFSSSRESESSRSVGEGWESIQPEPARPLRNMFSPDTDTAPGMVKEYIIILQVQETHFAKSIKEIKFLAAIQ</sequence>
<name>A0A5E4QD93_9NEOP</name>
<dbReference type="AlphaFoldDB" id="A0A5E4QD93"/>
<feature type="region of interest" description="Disordered" evidence="1">
    <location>
        <begin position="1"/>
        <end position="68"/>
    </location>
</feature>
<evidence type="ECO:0000313" key="3">
    <source>
        <dbReference type="Proteomes" id="UP000324832"/>
    </source>
</evidence>
<protein>
    <submittedName>
        <fullName evidence="2">Uncharacterized protein</fullName>
    </submittedName>
</protein>
<gene>
    <name evidence="2" type="ORF">LSINAPIS_LOCUS6784</name>
</gene>
<proteinExistence type="predicted"/>
<evidence type="ECO:0000313" key="2">
    <source>
        <dbReference type="EMBL" id="VVC94956.1"/>
    </source>
</evidence>
<evidence type="ECO:0000256" key="1">
    <source>
        <dbReference type="SAM" id="MobiDB-lite"/>
    </source>
</evidence>